<dbReference type="InterPro" id="IPR045851">
    <property type="entry name" value="AMP-bd_C_sf"/>
</dbReference>
<sequence length="189" mass="21495">MLQNFQEIAPSFVAVCPIRPTGSQTEQIAVFYLPTFSLSDEETLISTHASIRQKLAINCSQAPSVICPLPANRLTKNSLGKLSRGKLRQQYEMGEFNEYLRIVERTTQAEKARKCKRPATESELALSAFLCQIFEVVEVDIAESLLKYGRNYEPNETVEHVSVFYTIPLAGKKEDWLKGMLRKWDGFTR</sequence>
<dbReference type="EMBL" id="MCFE01000545">
    <property type="protein sequence ID" value="ORX87849.1"/>
    <property type="molecule type" value="Genomic_DNA"/>
</dbReference>
<dbReference type="OrthoDB" id="288590at2759"/>
<comment type="caution">
    <text evidence="1">The sequence shown here is derived from an EMBL/GenBank/DDBJ whole genome shotgun (WGS) entry which is preliminary data.</text>
</comment>
<evidence type="ECO:0000313" key="2">
    <source>
        <dbReference type="Proteomes" id="UP000193498"/>
    </source>
</evidence>
<evidence type="ECO:0000313" key="1">
    <source>
        <dbReference type="EMBL" id="ORX87849.1"/>
    </source>
</evidence>
<name>A0A1Y1XQ16_9FUNG</name>
<gene>
    <name evidence="1" type="ORF">K493DRAFT_306828</name>
</gene>
<keyword evidence="2" id="KW-1185">Reference proteome</keyword>
<dbReference type="InParanoid" id="A0A1Y1XQ16"/>
<dbReference type="Proteomes" id="UP000193498">
    <property type="component" value="Unassembled WGS sequence"/>
</dbReference>
<dbReference type="Gene3D" id="3.30.300.30">
    <property type="match status" value="1"/>
</dbReference>
<accession>A0A1Y1XQ16</accession>
<protein>
    <submittedName>
        <fullName evidence="1">Uncharacterized protein</fullName>
    </submittedName>
</protein>
<reference evidence="1 2" key="1">
    <citation type="submission" date="2016-07" db="EMBL/GenBank/DDBJ databases">
        <title>Pervasive Adenine N6-methylation of Active Genes in Fungi.</title>
        <authorList>
            <consortium name="DOE Joint Genome Institute"/>
            <person name="Mondo S.J."/>
            <person name="Dannebaum R.O."/>
            <person name="Kuo R.C."/>
            <person name="Labutti K."/>
            <person name="Haridas S."/>
            <person name="Kuo A."/>
            <person name="Salamov A."/>
            <person name="Ahrendt S.R."/>
            <person name="Lipzen A."/>
            <person name="Sullivan W."/>
            <person name="Andreopoulos W.B."/>
            <person name="Clum A."/>
            <person name="Lindquist E."/>
            <person name="Daum C."/>
            <person name="Ramamoorthy G.K."/>
            <person name="Gryganskyi A."/>
            <person name="Culley D."/>
            <person name="Magnuson J.K."/>
            <person name="James T.Y."/>
            <person name="O'Malley M.A."/>
            <person name="Stajich J.E."/>
            <person name="Spatafora J.W."/>
            <person name="Visel A."/>
            <person name="Grigoriev I.V."/>
        </authorList>
    </citation>
    <scope>NUCLEOTIDE SEQUENCE [LARGE SCALE GENOMIC DNA]</scope>
    <source>
        <strain evidence="1 2">CBS 931.73</strain>
    </source>
</reference>
<dbReference type="AlphaFoldDB" id="A0A1Y1XQ16"/>
<organism evidence="1 2">
    <name type="scientific">Basidiobolus meristosporus CBS 931.73</name>
    <dbReference type="NCBI Taxonomy" id="1314790"/>
    <lineage>
        <taxon>Eukaryota</taxon>
        <taxon>Fungi</taxon>
        <taxon>Fungi incertae sedis</taxon>
        <taxon>Zoopagomycota</taxon>
        <taxon>Entomophthoromycotina</taxon>
        <taxon>Basidiobolomycetes</taxon>
        <taxon>Basidiobolales</taxon>
        <taxon>Basidiobolaceae</taxon>
        <taxon>Basidiobolus</taxon>
    </lineage>
</organism>
<proteinExistence type="predicted"/>